<dbReference type="AlphaFoldDB" id="A0A8H9TFM9"/>
<name>A0A8H9TFM9_VIBVL</name>
<organism evidence="1 2">
    <name type="scientific">Vibrio vulnificus</name>
    <dbReference type="NCBI Taxonomy" id="672"/>
    <lineage>
        <taxon>Bacteria</taxon>
        <taxon>Pseudomonadati</taxon>
        <taxon>Pseudomonadota</taxon>
        <taxon>Gammaproteobacteria</taxon>
        <taxon>Vibrionales</taxon>
        <taxon>Vibrionaceae</taxon>
        <taxon>Vibrio</taxon>
    </lineage>
</organism>
<reference evidence="1" key="2">
    <citation type="submission" date="2019-01" db="EMBL/GenBank/DDBJ databases">
        <authorList>
            <consortium name="NCBI Pathogen Detection Project"/>
        </authorList>
    </citation>
    <scope>NUCLEOTIDE SEQUENCE</scope>
    <source>
        <strain evidence="1">BCW_3452</strain>
    </source>
</reference>
<gene>
    <name evidence="1" type="ORF">I7730_14355</name>
</gene>
<evidence type="ECO:0000313" key="2">
    <source>
        <dbReference type="Proteomes" id="UP000863257"/>
    </source>
</evidence>
<reference evidence="1" key="1">
    <citation type="journal article" date="2018" name="Genome Biol.">
        <title>SKESA: strategic k-mer extension for scrupulous assemblies.</title>
        <authorList>
            <person name="Souvorov A."/>
            <person name="Agarwala R."/>
            <person name="Lipman D.J."/>
        </authorList>
    </citation>
    <scope>NUCLEOTIDE SEQUENCE</scope>
    <source>
        <strain evidence="1">BCW_3452</strain>
    </source>
</reference>
<dbReference type="EMBL" id="DACRBY010000017">
    <property type="protein sequence ID" value="HAS8540969.1"/>
    <property type="molecule type" value="Genomic_DNA"/>
</dbReference>
<accession>A0A8H9TFM9</accession>
<proteinExistence type="predicted"/>
<sequence>MNKDNLVLYTDGFEIQNQNSTVESIIELCEDAIHQSIHSDVGVLAEKWLLITSHFESLLFHVLDSNERVHPVVSSGVFKERHKVTPKAGERIAYFCSSLLSFSISLLNVDDRADEARFYLADAICVLGFDLSSSLESCLLSEGDQIIQANLKGVYRL</sequence>
<protein>
    <submittedName>
        <fullName evidence="1">Uncharacterized protein</fullName>
    </submittedName>
</protein>
<evidence type="ECO:0000313" key="1">
    <source>
        <dbReference type="EMBL" id="HAS8540969.1"/>
    </source>
</evidence>
<dbReference type="Proteomes" id="UP000863257">
    <property type="component" value="Unassembled WGS sequence"/>
</dbReference>
<comment type="caution">
    <text evidence="1">The sequence shown here is derived from an EMBL/GenBank/DDBJ whole genome shotgun (WGS) entry which is preliminary data.</text>
</comment>